<dbReference type="InterPro" id="IPR050799">
    <property type="entry name" value="ZIP_Transporter"/>
</dbReference>
<reference evidence="9" key="1">
    <citation type="submission" date="2025-08" db="UniProtKB">
        <authorList>
            <consortium name="RefSeq"/>
        </authorList>
    </citation>
    <scope>IDENTIFICATION</scope>
    <source>
        <tissue evidence="9">Testes</tissue>
    </source>
</reference>
<evidence type="ECO:0000256" key="1">
    <source>
        <dbReference type="ARBA" id="ARBA00004141"/>
    </source>
</evidence>
<evidence type="ECO:0000256" key="7">
    <source>
        <dbReference type="SAM" id="Phobius"/>
    </source>
</evidence>
<feature type="transmembrane region" description="Helical" evidence="7">
    <location>
        <begin position="173"/>
        <end position="195"/>
    </location>
</feature>
<comment type="subcellular location">
    <subcellularLocation>
        <location evidence="1">Membrane</location>
        <topology evidence="1">Multi-pass membrane protein</topology>
    </subcellularLocation>
</comment>
<evidence type="ECO:0000256" key="3">
    <source>
        <dbReference type="ARBA" id="ARBA00022692"/>
    </source>
</evidence>
<dbReference type="RefSeq" id="XP_002738528.1">
    <property type="nucleotide sequence ID" value="XM_002738482.1"/>
</dbReference>
<feature type="transmembrane region" description="Helical" evidence="7">
    <location>
        <begin position="97"/>
        <end position="121"/>
    </location>
</feature>
<feature type="transmembrane region" description="Helical" evidence="7">
    <location>
        <begin position="387"/>
        <end position="408"/>
    </location>
</feature>
<proteinExistence type="inferred from homology"/>
<gene>
    <name evidence="9" type="primary">LOC100372385</name>
</gene>
<keyword evidence="3 7" id="KW-0812">Transmembrane</keyword>
<dbReference type="InterPro" id="IPR003689">
    <property type="entry name" value="ZIP"/>
</dbReference>
<keyword evidence="8" id="KW-1185">Reference proteome</keyword>
<evidence type="ECO:0000256" key="2">
    <source>
        <dbReference type="ARBA" id="ARBA00006939"/>
    </source>
</evidence>
<feature type="compositionally biased region" description="Basic and acidic residues" evidence="6">
    <location>
        <begin position="256"/>
        <end position="298"/>
    </location>
</feature>
<dbReference type="Proteomes" id="UP000694865">
    <property type="component" value="Unplaced"/>
</dbReference>
<dbReference type="Pfam" id="PF02535">
    <property type="entry name" value="Zip"/>
    <property type="match status" value="1"/>
</dbReference>
<evidence type="ECO:0000313" key="9">
    <source>
        <dbReference type="RefSeq" id="XP_002738528.1"/>
    </source>
</evidence>
<keyword evidence="5 7" id="KW-0472">Membrane</keyword>
<feature type="transmembrane region" description="Helical" evidence="7">
    <location>
        <begin position="133"/>
        <end position="153"/>
    </location>
</feature>
<dbReference type="GeneID" id="100372385"/>
<keyword evidence="4 7" id="KW-1133">Transmembrane helix</keyword>
<evidence type="ECO:0000313" key="8">
    <source>
        <dbReference type="Proteomes" id="UP000694865"/>
    </source>
</evidence>
<dbReference type="PANTHER" id="PTHR12191:SF30">
    <property type="entry name" value="ZINC TRANSPORTER ZIP4 N-TERMINAL DOMAIN-CONTAINING PROTEIN"/>
    <property type="match status" value="1"/>
</dbReference>
<evidence type="ECO:0000256" key="6">
    <source>
        <dbReference type="SAM" id="MobiDB-lite"/>
    </source>
</evidence>
<protein>
    <submittedName>
        <fullName evidence="9">Zinc transporter ZIP10-like</fullName>
    </submittedName>
</protein>
<accession>A0ABM0GVZ1</accession>
<name>A0ABM0GVZ1_SACKO</name>
<evidence type="ECO:0000256" key="5">
    <source>
        <dbReference type="ARBA" id="ARBA00023136"/>
    </source>
</evidence>
<evidence type="ECO:0000256" key="4">
    <source>
        <dbReference type="ARBA" id="ARBA00022989"/>
    </source>
</evidence>
<feature type="transmembrane region" description="Helical" evidence="7">
    <location>
        <begin position="414"/>
        <end position="432"/>
    </location>
</feature>
<feature type="transmembrane region" description="Helical" evidence="7">
    <location>
        <begin position="453"/>
        <end position="473"/>
    </location>
</feature>
<organism evidence="8 9">
    <name type="scientific">Saccoglossus kowalevskii</name>
    <name type="common">Acorn worm</name>
    <dbReference type="NCBI Taxonomy" id="10224"/>
    <lineage>
        <taxon>Eukaryota</taxon>
        <taxon>Metazoa</taxon>
        <taxon>Hemichordata</taxon>
        <taxon>Enteropneusta</taxon>
        <taxon>Harrimaniidae</taxon>
        <taxon>Saccoglossus</taxon>
    </lineage>
</organism>
<sequence>MQELPGLTFMSEILASKLFLNCFKWRSDTFKCLSPGQLFHIYGFHPWERLDASQFLKICPILVQQLDSHMCHQEDHTHGEESVQIEQHGGFAAPLIVWGYGFLSITVISAVSLMGIMTVPLTRRYPKLYKRVLSYLVALAVGSLSGDALLHLIPHSFDSHDDGPSSHSLDPVYRGLIVLFGIYFFFMVERIMNLVNGRKKKRKNRRKFKGKFWISYQSESVGAKLNKHEERYNSLQYIQMITVHKGTGETHSYIQKPEKQDEEKCSQNHNHDDHHHSDHHHDTHQHSDHHPDGHHDRDEEAEENQGHHGHSHNHGDIKSQNIASVAWMVIMGDGLHNFSDGLAIGAAFAGSITAGLSTTIAVFCHELPHELGDFAILLSSGMRVKQAVMYSLVSSILAYIGMCIGVALGNIESMSSWLFALAGGMFLYIALVDMLPEMANAASTKDESQCCHLLLQNLGFLTGISIMLAIAMFEEDLLVALE</sequence>
<dbReference type="PANTHER" id="PTHR12191">
    <property type="entry name" value="SOLUTE CARRIER FAMILY 39"/>
    <property type="match status" value="1"/>
</dbReference>
<comment type="similarity">
    <text evidence="2">Belongs to the ZIP transporter (TC 2.A.5) family.</text>
</comment>
<feature type="region of interest" description="Disordered" evidence="6">
    <location>
        <begin position="249"/>
        <end position="316"/>
    </location>
</feature>